<protein>
    <recommendedName>
        <fullName evidence="7">Chromosome partition protein Smc</fullName>
    </recommendedName>
</protein>
<comment type="subunit">
    <text evidence="7">Homodimer.</text>
</comment>
<evidence type="ECO:0000256" key="5">
    <source>
        <dbReference type="ARBA" id="ARBA00023067"/>
    </source>
</evidence>
<dbReference type="GO" id="GO:0007062">
    <property type="term" value="P:sister chromatid cohesion"/>
    <property type="evidence" value="ECO:0007669"/>
    <property type="project" value="InterPro"/>
</dbReference>
<dbReference type="Proteomes" id="UP000823616">
    <property type="component" value="Unassembled WGS sequence"/>
</dbReference>
<evidence type="ECO:0000256" key="4">
    <source>
        <dbReference type="ARBA" id="ARBA00023054"/>
    </source>
</evidence>
<feature type="coiled-coil region" evidence="7">
    <location>
        <begin position="712"/>
        <end position="777"/>
    </location>
</feature>
<evidence type="ECO:0000256" key="1">
    <source>
        <dbReference type="ARBA" id="ARBA00022490"/>
    </source>
</evidence>
<feature type="coiled-coil region" evidence="7">
    <location>
        <begin position="318"/>
        <end position="408"/>
    </location>
</feature>
<name>A0A9D9EPA1_9SPIR</name>
<comment type="subcellular location">
    <subcellularLocation>
        <location evidence="7">Cytoplasm</location>
    </subcellularLocation>
</comment>
<keyword evidence="3 7" id="KW-0067">ATP-binding</keyword>
<evidence type="ECO:0000259" key="9">
    <source>
        <dbReference type="Pfam" id="PF02463"/>
    </source>
</evidence>
<feature type="domain" description="RecF/RecN/SMC N-terminal" evidence="9">
    <location>
        <begin position="2"/>
        <end position="917"/>
    </location>
</feature>
<feature type="region of interest" description="Disordered" evidence="8">
    <location>
        <begin position="931"/>
        <end position="981"/>
    </location>
</feature>
<dbReference type="Gene3D" id="3.40.50.300">
    <property type="entry name" value="P-loop containing nucleotide triphosphate hydrolases"/>
    <property type="match status" value="2"/>
</dbReference>
<evidence type="ECO:0000313" key="10">
    <source>
        <dbReference type="EMBL" id="MBO8450230.1"/>
    </source>
</evidence>
<dbReference type="InterPro" id="IPR011890">
    <property type="entry name" value="SMC_prok"/>
</dbReference>
<organism evidence="10 11">
    <name type="scientific">Candidatus Avitreponema avistercoris</name>
    <dbReference type="NCBI Taxonomy" id="2840705"/>
    <lineage>
        <taxon>Bacteria</taxon>
        <taxon>Pseudomonadati</taxon>
        <taxon>Spirochaetota</taxon>
        <taxon>Spirochaetia</taxon>
        <taxon>Spirochaetales</taxon>
        <taxon>Candidatus Avitreponema</taxon>
    </lineage>
</organism>
<reference evidence="10" key="1">
    <citation type="submission" date="2020-10" db="EMBL/GenBank/DDBJ databases">
        <authorList>
            <person name="Gilroy R."/>
        </authorList>
    </citation>
    <scope>NUCLEOTIDE SEQUENCE</scope>
    <source>
        <strain evidence="10">B3-4054</strain>
    </source>
</reference>
<evidence type="ECO:0000256" key="6">
    <source>
        <dbReference type="ARBA" id="ARBA00023125"/>
    </source>
</evidence>
<keyword evidence="1 7" id="KW-0963">Cytoplasm</keyword>
<dbReference type="Gene3D" id="1.10.287.1490">
    <property type="match status" value="1"/>
</dbReference>
<reference evidence="10" key="2">
    <citation type="journal article" date="2021" name="PeerJ">
        <title>Extensive microbial diversity within the chicken gut microbiome revealed by metagenomics and culture.</title>
        <authorList>
            <person name="Gilroy R."/>
            <person name="Ravi A."/>
            <person name="Getino M."/>
            <person name="Pursley I."/>
            <person name="Horton D.L."/>
            <person name="Alikhan N.F."/>
            <person name="Baker D."/>
            <person name="Gharbi K."/>
            <person name="Hall N."/>
            <person name="Watson M."/>
            <person name="Adriaenssens E.M."/>
            <person name="Foster-Nyarko E."/>
            <person name="Jarju S."/>
            <person name="Secka A."/>
            <person name="Antonio M."/>
            <person name="Oren A."/>
            <person name="Chaudhuri R.R."/>
            <person name="La Ragione R."/>
            <person name="Hildebrand F."/>
            <person name="Pallen M.J."/>
        </authorList>
    </citation>
    <scope>NUCLEOTIDE SEQUENCE</scope>
    <source>
        <strain evidence="10">B3-4054</strain>
    </source>
</reference>
<dbReference type="GO" id="GO:0005737">
    <property type="term" value="C:cytoplasm"/>
    <property type="evidence" value="ECO:0007669"/>
    <property type="project" value="UniProtKB-SubCell"/>
</dbReference>
<accession>A0A9D9EPA1</accession>
<dbReference type="Pfam" id="PF02463">
    <property type="entry name" value="SMC_N"/>
    <property type="match status" value="1"/>
</dbReference>
<dbReference type="PIRSF" id="PIRSF005719">
    <property type="entry name" value="SMC"/>
    <property type="match status" value="1"/>
</dbReference>
<dbReference type="GO" id="GO:0030261">
    <property type="term" value="P:chromosome condensation"/>
    <property type="evidence" value="ECO:0007669"/>
    <property type="project" value="UniProtKB-KW"/>
</dbReference>
<dbReference type="PANTHER" id="PTHR42963:SF1">
    <property type="entry name" value="DUF4476 DOMAIN-CONTAINING PROTEIN"/>
    <property type="match status" value="1"/>
</dbReference>
<evidence type="ECO:0000256" key="7">
    <source>
        <dbReference type="HAMAP-Rule" id="MF_01894"/>
    </source>
</evidence>
<feature type="binding site" evidence="7">
    <location>
        <begin position="32"/>
        <end position="39"/>
    </location>
    <ligand>
        <name>ATP</name>
        <dbReference type="ChEBI" id="CHEBI:30616"/>
    </ligand>
</feature>
<dbReference type="AlphaFoldDB" id="A0A9D9EPA1"/>
<keyword evidence="6 7" id="KW-0238">DNA-binding</keyword>
<dbReference type="Gene3D" id="6.10.140.1720">
    <property type="match status" value="1"/>
</dbReference>
<dbReference type="InterPro" id="IPR024704">
    <property type="entry name" value="SMC"/>
</dbReference>
<dbReference type="PANTHER" id="PTHR42963">
    <property type="entry name" value="CHROMOSOME PARTITION PROTEIN MUKB"/>
    <property type="match status" value="1"/>
</dbReference>
<evidence type="ECO:0000256" key="8">
    <source>
        <dbReference type="SAM" id="MobiDB-lite"/>
    </source>
</evidence>
<dbReference type="InterPro" id="IPR027417">
    <property type="entry name" value="P-loop_NTPase"/>
</dbReference>
<keyword evidence="5" id="KW-0226">DNA condensation</keyword>
<comment type="similarity">
    <text evidence="7">Belongs to the SMC family.</text>
</comment>
<keyword evidence="2 7" id="KW-0547">Nucleotide-binding</keyword>
<feature type="coiled-coil region" evidence="7">
    <location>
        <begin position="167"/>
        <end position="208"/>
    </location>
</feature>
<dbReference type="GO" id="GO:0007059">
    <property type="term" value="P:chromosome segregation"/>
    <property type="evidence" value="ECO:0007669"/>
    <property type="project" value="UniProtKB-UniRule"/>
</dbReference>
<feature type="coiled-coil region" evidence="7">
    <location>
        <begin position="536"/>
        <end position="675"/>
    </location>
</feature>
<comment type="function">
    <text evidence="7">Required for chromosome condensation and partitioning.</text>
</comment>
<dbReference type="GO" id="GO:0005524">
    <property type="term" value="F:ATP binding"/>
    <property type="evidence" value="ECO:0007669"/>
    <property type="project" value="UniProtKB-UniRule"/>
</dbReference>
<comment type="caution">
    <text evidence="10">The sequence shown here is derived from an EMBL/GenBank/DDBJ whole genome shotgun (WGS) entry which is preliminary data.</text>
</comment>
<dbReference type="InterPro" id="IPR003395">
    <property type="entry name" value="RecF/RecN/SMC_N"/>
</dbReference>
<dbReference type="EMBL" id="JADIMS010000061">
    <property type="protein sequence ID" value="MBO8450230.1"/>
    <property type="molecule type" value="Genomic_DNA"/>
</dbReference>
<sequence>MFLKSLEIFGFKSFADRTRIEFSEGITALLGPNGCGKSNVVDAVKWVIGEQGAKALRAEKMEDVIFSGTENRKPLNVAEVTLTIANENGLLNLDLTEVAIKRRLYRSGEGEYFINGRPVKLKEIRELFWDTGVGKVAYSVMEQGKIDQILSSKPEERRYLFEEAAGITRFKARRAAAERDLERTENYMRQSEVILAEVRREYDALKKQAAETDRFRALKNSEFETDLDINLLRLKNSIQERDRRQALLTEAEERRDKIKAGIDEISASLERNMSRVNAMQEQMNAFMLELTGLQVSKNEKTNLSRHLLDRKTEIKSKLGQLEVRRDGIRERVSALEEDAAGQDVLVRDLQNRLAETGKNIASFEDAVTAASVRMTGNAEECVRLENAIAALDQERAVFETELQSLAENIVTELDKRLKEAGYSSAAHTQAEEAVADVLGRMRTLVTARGNRFSDSARTVSADPQDLERLAAAAAEAFAEMDGLLGRLEEALEAWKKATPGFLDEFLAPEGIITKKRAADVQIRQNRMECGEKRRAIAALKEENTGLSRKIDESRATLEKLRLSQVQMKTQGEAAEEQAKLIRREIASQESQLKYLENEIFAGEKNLDEVNEGIAGVESELAEIERKGSKLAADMEDLNNRIHSGTSDVSGRQGELKELNDNLLHEQRRMEKAHMDRMLSETEIRNVQDNFREKYSRELMEFEERMFTVNVPAAELREKLAEIRQQLKTLGSVNLQAPEQFEDARERFSFLSGQLEDLRKAREDLRVVTEEIRAESTELFLATYNKIKKNFHNMFRRLFGGGRAELRLVDPGNVLESGIEIFAQPPGKKLENINLLSGGEKSMTAVALLFATYMVKPSPFCLLDEIDAALDEQNVSRFIHTLREFANVSQYIVITHNKKTVMGAGTMLGVTMEESGVSKLIAIKLENDADYAQDAPLPDTEPFQEEEVPPEEGIVVPPRPERHVRQNAEPAPAPGTPAEDNG</sequence>
<dbReference type="GO" id="GO:0003677">
    <property type="term" value="F:DNA binding"/>
    <property type="evidence" value="ECO:0007669"/>
    <property type="project" value="UniProtKB-UniRule"/>
</dbReference>
<keyword evidence="4 7" id="KW-0175">Coiled coil</keyword>
<dbReference type="CDD" id="cd03278">
    <property type="entry name" value="ABC_SMC_barmotin"/>
    <property type="match status" value="2"/>
</dbReference>
<evidence type="ECO:0000256" key="3">
    <source>
        <dbReference type="ARBA" id="ARBA00022840"/>
    </source>
</evidence>
<gene>
    <name evidence="7" type="primary">smc</name>
    <name evidence="10" type="ORF">IAA96_03905</name>
</gene>
<comment type="domain">
    <text evidence="7">Contains large globular domains required for ATP hydrolysis at each terminus and a third globular domain forming a flexible hinge near the middle of the molecule. These domains are separated by coiled-coil structures.</text>
</comment>
<dbReference type="GO" id="GO:0016887">
    <property type="term" value="F:ATP hydrolysis activity"/>
    <property type="evidence" value="ECO:0007669"/>
    <property type="project" value="InterPro"/>
</dbReference>
<evidence type="ECO:0000256" key="2">
    <source>
        <dbReference type="ARBA" id="ARBA00022741"/>
    </source>
</evidence>
<dbReference type="HAMAP" id="MF_01894">
    <property type="entry name" value="Smc_prok"/>
    <property type="match status" value="1"/>
</dbReference>
<dbReference type="SUPFAM" id="SSF52540">
    <property type="entry name" value="P-loop containing nucleoside triphosphate hydrolases"/>
    <property type="match status" value="1"/>
</dbReference>
<dbReference type="InterPro" id="IPR050308">
    <property type="entry name" value="MukB/SMC"/>
</dbReference>
<evidence type="ECO:0000313" key="11">
    <source>
        <dbReference type="Proteomes" id="UP000823616"/>
    </source>
</evidence>
<proteinExistence type="inferred from homology"/>
<dbReference type="GO" id="GO:0006260">
    <property type="term" value="P:DNA replication"/>
    <property type="evidence" value="ECO:0007669"/>
    <property type="project" value="UniProtKB-UniRule"/>
</dbReference>